<keyword evidence="4" id="KW-1185">Reference proteome</keyword>
<reference evidence="3 4" key="1">
    <citation type="submission" date="2018-10" db="EMBL/GenBank/DDBJ databases">
        <title>Genomic Encyclopedia of Type Strains, Phase IV (KMG-IV): sequencing the most valuable type-strain genomes for metagenomic binning, comparative biology and taxonomic classification.</title>
        <authorList>
            <person name="Goeker M."/>
        </authorList>
    </citation>
    <scope>NUCLEOTIDE SEQUENCE [LARGE SCALE GENOMIC DNA]</scope>
    <source>
        <strain evidence="3 4">DSM 23229</strain>
    </source>
</reference>
<dbReference type="EMBL" id="RBIN01000003">
    <property type="protein sequence ID" value="RKR06060.1"/>
    <property type="molecule type" value="Genomic_DNA"/>
</dbReference>
<dbReference type="OrthoDB" id="5296742at2"/>
<gene>
    <name evidence="3" type="ORF">C7446_0996</name>
</gene>
<evidence type="ECO:0000313" key="4">
    <source>
        <dbReference type="Proteomes" id="UP000281975"/>
    </source>
</evidence>
<dbReference type="AlphaFoldDB" id="A0A420WY31"/>
<feature type="region of interest" description="Disordered" evidence="1">
    <location>
        <begin position="178"/>
        <end position="200"/>
    </location>
</feature>
<feature type="region of interest" description="Disordered" evidence="1">
    <location>
        <begin position="27"/>
        <end position="74"/>
    </location>
</feature>
<dbReference type="Pfam" id="PF02120">
    <property type="entry name" value="Flg_hook"/>
    <property type="match status" value="1"/>
</dbReference>
<comment type="caution">
    <text evidence="3">The sequence shown here is derived from an EMBL/GenBank/DDBJ whole genome shotgun (WGS) entry which is preliminary data.</text>
</comment>
<feature type="compositionally biased region" description="Polar residues" evidence="1">
    <location>
        <begin position="56"/>
        <end position="65"/>
    </location>
</feature>
<sequence length="328" mass="36014">MSVISPLLDTLLHQVLGRRADLDRVAARPMQQPLGAVTYTPPPRHATSDTPEEHQTPANGQSPVQRQRPAVQELQSGVQEFRAAEQGVNASTRQHFSPEARTIAAILARFPTREPMVQGAAPLISDARLPTIGLLAHALGREVALSGLFYEAHLARWTQGRLDRQGLQHEPQSALMAMSKDSPKAGNGQEESLNRSATSAAGTAGTIVHHDAQSLLRQQLELMASGIFRWNGEVWPDVPMQWEIEEQQQGRGDESPSSWSTRLYLEMPVLGPIEFRLTLTGQHLQVRGINLSSDTAQRLEEGGESLQQRLTDAGFSTTLPSFTRGEDH</sequence>
<proteinExistence type="predicted"/>
<dbReference type="Proteomes" id="UP000281975">
    <property type="component" value="Unassembled WGS sequence"/>
</dbReference>
<name>A0A420WY31_9GAMM</name>
<evidence type="ECO:0000259" key="2">
    <source>
        <dbReference type="Pfam" id="PF02120"/>
    </source>
</evidence>
<feature type="domain" description="Flagellar hook-length control protein-like C-terminal" evidence="2">
    <location>
        <begin position="248"/>
        <end position="325"/>
    </location>
</feature>
<evidence type="ECO:0000313" key="3">
    <source>
        <dbReference type="EMBL" id="RKR06060.1"/>
    </source>
</evidence>
<organism evidence="3 4">
    <name type="scientific">Kushneria sinocarnis</name>
    <dbReference type="NCBI Taxonomy" id="595502"/>
    <lineage>
        <taxon>Bacteria</taxon>
        <taxon>Pseudomonadati</taxon>
        <taxon>Pseudomonadota</taxon>
        <taxon>Gammaproteobacteria</taxon>
        <taxon>Oceanospirillales</taxon>
        <taxon>Halomonadaceae</taxon>
        <taxon>Kushneria</taxon>
    </lineage>
</organism>
<accession>A0A420WY31</accession>
<protein>
    <recommendedName>
        <fullName evidence="2">Flagellar hook-length control protein-like C-terminal domain-containing protein</fullName>
    </recommendedName>
</protein>
<evidence type="ECO:0000256" key="1">
    <source>
        <dbReference type="SAM" id="MobiDB-lite"/>
    </source>
</evidence>
<dbReference type="RefSeq" id="WP_121171921.1">
    <property type="nucleotide sequence ID" value="NZ_RBIN01000003.1"/>
</dbReference>
<dbReference type="InterPro" id="IPR021136">
    <property type="entry name" value="Flagellar_hook_control-like_C"/>
</dbReference>